<proteinExistence type="predicted"/>
<dbReference type="PANTHER" id="PTHR30576:SF0">
    <property type="entry name" value="UNDECAPRENYL-PHOSPHATE N-ACETYLGALACTOSAMINYL 1-PHOSPHATE TRANSFERASE-RELATED"/>
    <property type="match status" value="1"/>
</dbReference>
<dbReference type="Gene3D" id="3.40.50.720">
    <property type="entry name" value="NAD(P)-binding Rossmann-like Domain"/>
    <property type="match status" value="1"/>
</dbReference>
<evidence type="ECO:0000256" key="1">
    <source>
        <dbReference type="ARBA" id="ARBA00004141"/>
    </source>
</evidence>
<evidence type="ECO:0000313" key="8">
    <source>
        <dbReference type="EMBL" id="SVA68845.1"/>
    </source>
</evidence>
<dbReference type="GO" id="GO:0016020">
    <property type="term" value="C:membrane"/>
    <property type="evidence" value="ECO:0007669"/>
    <property type="project" value="UniProtKB-SubCell"/>
</dbReference>
<feature type="transmembrane region" description="Helical" evidence="6">
    <location>
        <begin position="48"/>
        <end position="71"/>
    </location>
</feature>
<keyword evidence="3 6" id="KW-0812">Transmembrane</keyword>
<protein>
    <recommendedName>
        <fullName evidence="7">Bacterial sugar transferase domain-containing protein</fullName>
    </recommendedName>
</protein>
<evidence type="ECO:0000256" key="3">
    <source>
        <dbReference type="ARBA" id="ARBA00022692"/>
    </source>
</evidence>
<feature type="domain" description="Bacterial sugar transferase" evidence="7">
    <location>
        <begin position="279"/>
        <end position="462"/>
    </location>
</feature>
<feature type="transmembrane region" description="Helical" evidence="6">
    <location>
        <begin position="281"/>
        <end position="305"/>
    </location>
</feature>
<dbReference type="PANTHER" id="PTHR30576">
    <property type="entry name" value="COLANIC BIOSYNTHESIS UDP-GLUCOSE LIPID CARRIER TRANSFERASE"/>
    <property type="match status" value="1"/>
</dbReference>
<organism evidence="8">
    <name type="scientific">marine metagenome</name>
    <dbReference type="NCBI Taxonomy" id="408172"/>
    <lineage>
        <taxon>unclassified sequences</taxon>
        <taxon>metagenomes</taxon>
        <taxon>ecological metagenomes</taxon>
    </lineage>
</organism>
<keyword evidence="5 6" id="KW-0472">Membrane</keyword>
<dbReference type="Pfam" id="PF02397">
    <property type="entry name" value="Bac_transf"/>
    <property type="match status" value="1"/>
</dbReference>
<gene>
    <name evidence="8" type="ORF">METZ01_LOCUS121699</name>
</gene>
<evidence type="ECO:0000256" key="2">
    <source>
        <dbReference type="ARBA" id="ARBA00022679"/>
    </source>
</evidence>
<reference evidence="8" key="1">
    <citation type="submission" date="2018-05" db="EMBL/GenBank/DDBJ databases">
        <authorList>
            <person name="Lanie J.A."/>
            <person name="Ng W.-L."/>
            <person name="Kazmierczak K.M."/>
            <person name="Andrzejewski T.M."/>
            <person name="Davidsen T.M."/>
            <person name="Wayne K.J."/>
            <person name="Tettelin H."/>
            <person name="Glass J.I."/>
            <person name="Rusch D."/>
            <person name="Podicherti R."/>
            <person name="Tsui H.-C.T."/>
            <person name="Winkler M.E."/>
        </authorList>
    </citation>
    <scope>NUCLEOTIDE SEQUENCE</scope>
</reference>
<feature type="transmembrane region" description="Helical" evidence="6">
    <location>
        <begin position="15"/>
        <end position="36"/>
    </location>
</feature>
<name>A0A381XVV7_9ZZZZ</name>
<keyword evidence="4 6" id="KW-1133">Transmembrane helix</keyword>
<dbReference type="EMBL" id="UINC01016556">
    <property type="protein sequence ID" value="SVA68845.1"/>
    <property type="molecule type" value="Genomic_DNA"/>
</dbReference>
<evidence type="ECO:0000256" key="6">
    <source>
        <dbReference type="SAM" id="Phobius"/>
    </source>
</evidence>
<feature type="transmembrane region" description="Helical" evidence="6">
    <location>
        <begin position="113"/>
        <end position="131"/>
    </location>
</feature>
<dbReference type="GO" id="GO:0016780">
    <property type="term" value="F:phosphotransferase activity, for other substituted phosphate groups"/>
    <property type="evidence" value="ECO:0007669"/>
    <property type="project" value="TreeGrafter"/>
</dbReference>
<dbReference type="Pfam" id="PF13727">
    <property type="entry name" value="CoA_binding_3"/>
    <property type="match status" value="1"/>
</dbReference>
<accession>A0A381XVV7</accession>
<dbReference type="InterPro" id="IPR003362">
    <property type="entry name" value="Bact_transf"/>
</dbReference>
<feature type="transmembrane region" description="Helical" evidence="6">
    <location>
        <begin position="83"/>
        <end position="101"/>
    </location>
</feature>
<evidence type="ECO:0000256" key="5">
    <source>
        <dbReference type="ARBA" id="ARBA00023136"/>
    </source>
</evidence>
<sequence>MGILNQLLVRYPKWIVSWALVLIDAVIGYYVIINVLLDIPNVLSNSSIFSIFITLQIGWCFTFWATNLYNGDAEVSRFGETENLIRLTFIIMTTCIFLLGIDINLGPVKSQYIIRYWILFSLLTILNRWVIRSIQKFLLKKGFGQHNVIVIGSGKRSSFVTEKLLNHQQKLYRVLGYIKTDSEKDESENEISGFLGKEKDMKDIIAQNPISDIVIALDVMDHDHILKLISIINGSPISIKIVPDLYEVISGLARTEQISGLPLIEVNFQESKWSSSGMKRALDFLLSTITLIVFSPLFILIGIIIKINSKGPIIYSQKRLGYHGRSYNIYKFRSMVADAEDESGPVWTLDDDPRITSIGKILRKYRIDELPQFINVFLGQMSIIGPRPERPYFIEKLKEKFPLYERRFRVRPGITGWSQIKHPSDTKEEDVRQKLRYDFYYIENLSFNLDLKIFASTIAVVLSGRGR</sequence>
<dbReference type="InterPro" id="IPR017475">
    <property type="entry name" value="EPS_sugar_tfrase"/>
</dbReference>
<dbReference type="AlphaFoldDB" id="A0A381XVV7"/>
<keyword evidence="2" id="KW-0808">Transferase</keyword>
<dbReference type="NCBIfam" id="TIGR03025">
    <property type="entry name" value="EPS_sugtrans"/>
    <property type="match status" value="1"/>
</dbReference>
<evidence type="ECO:0000256" key="4">
    <source>
        <dbReference type="ARBA" id="ARBA00022989"/>
    </source>
</evidence>
<comment type="subcellular location">
    <subcellularLocation>
        <location evidence="1">Membrane</location>
        <topology evidence="1">Multi-pass membrane protein</topology>
    </subcellularLocation>
</comment>
<evidence type="ECO:0000259" key="7">
    <source>
        <dbReference type="Pfam" id="PF02397"/>
    </source>
</evidence>